<dbReference type="Gene3D" id="3.30.70.270">
    <property type="match status" value="1"/>
</dbReference>
<gene>
    <name evidence="5" type="ORF">QTP70_006077</name>
</gene>
<dbReference type="SUPFAM" id="SSF56672">
    <property type="entry name" value="DNA/RNA polymerases"/>
    <property type="match status" value="1"/>
</dbReference>
<feature type="domain" description="Reverse transcriptase" evidence="4">
    <location>
        <begin position="254"/>
        <end position="441"/>
    </location>
</feature>
<dbReference type="CDD" id="cd00303">
    <property type="entry name" value="retropepsin_like"/>
    <property type="match status" value="1"/>
</dbReference>
<dbReference type="Pfam" id="PF00078">
    <property type="entry name" value="RVT_1"/>
    <property type="match status" value="1"/>
</dbReference>
<dbReference type="EC" id="3.1.26.4" evidence="2"/>
<dbReference type="InterPro" id="IPR000477">
    <property type="entry name" value="RT_dom"/>
</dbReference>
<dbReference type="CDD" id="cd01647">
    <property type="entry name" value="RT_LTR"/>
    <property type="match status" value="1"/>
</dbReference>
<proteinExistence type="inferred from homology"/>
<name>A0AAE0QD37_9TELE</name>
<evidence type="ECO:0000256" key="3">
    <source>
        <dbReference type="SAM" id="MobiDB-lite"/>
    </source>
</evidence>
<evidence type="ECO:0000259" key="4">
    <source>
        <dbReference type="PROSITE" id="PS50878"/>
    </source>
</evidence>
<sequence length="441" mass="49691">MSSQDPVEELKRCTTDPRLRKALPPPLRPFLRSPCMRAFRGEVPPSPRTSTATVLLDSGSAGNFISGALCRQLQLPTAATSKIYQVHAVTGKPLRQVRRQAGPLRHHIGVMHTEEIFLMVLENSTADVVLGHPWLEQHDPILSWRTGEILRWGHKCFEGCFPKRPSPRPSRPHTLQVHATSVERPLEARSVNIPACYSHFWDVFCPKKASKLPPHRPWDCAIDLIPGEPVPKGRIYSLTLAEERAMEEYIKEALAQGYIRPSTSPAASSFFFVAKKDCGLRPCIDYRALNKITVKFRYPLPLVPAVLEHLRGATVFTKLDLRSAYNLIRIRKGDEWKTAFVTPTGHYEYRVMPYGFANAPSVFQDFMHEVLRDFLHKFVVVYIDDILIYSQSMADHQRGVAVQPLRGPKILEVLVVGEDGKGVLGSLEPVPPFLQSKLNGE</sequence>
<dbReference type="Proteomes" id="UP001274896">
    <property type="component" value="Unassembled WGS sequence"/>
</dbReference>
<keyword evidence="6" id="KW-1185">Reference proteome</keyword>
<dbReference type="GO" id="GO:0004523">
    <property type="term" value="F:RNA-DNA hybrid ribonuclease activity"/>
    <property type="evidence" value="ECO:0007669"/>
    <property type="project" value="UniProtKB-EC"/>
</dbReference>
<evidence type="ECO:0000256" key="2">
    <source>
        <dbReference type="ARBA" id="ARBA00012180"/>
    </source>
</evidence>
<accession>A0AAE0QD37</accession>
<dbReference type="InterPro" id="IPR021109">
    <property type="entry name" value="Peptidase_aspartic_dom_sf"/>
</dbReference>
<evidence type="ECO:0000313" key="6">
    <source>
        <dbReference type="Proteomes" id="UP001274896"/>
    </source>
</evidence>
<organism evidence="5 6">
    <name type="scientific">Hemibagrus guttatus</name>
    <dbReference type="NCBI Taxonomy" id="175788"/>
    <lineage>
        <taxon>Eukaryota</taxon>
        <taxon>Metazoa</taxon>
        <taxon>Chordata</taxon>
        <taxon>Craniata</taxon>
        <taxon>Vertebrata</taxon>
        <taxon>Euteleostomi</taxon>
        <taxon>Actinopterygii</taxon>
        <taxon>Neopterygii</taxon>
        <taxon>Teleostei</taxon>
        <taxon>Ostariophysi</taxon>
        <taxon>Siluriformes</taxon>
        <taxon>Bagridae</taxon>
        <taxon>Hemibagrus</taxon>
    </lineage>
</organism>
<reference evidence="5" key="1">
    <citation type="submission" date="2023-06" db="EMBL/GenBank/DDBJ databases">
        <title>Male Hemibagrus guttatus genome.</title>
        <authorList>
            <person name="Bian C."/>
        </authorList>
    </citation>
    <scope>NUCLEOTIDE SEQUENCE</scope>
    <source>
        <strain evidence="5">Male_cb2023</strain>
        <tissue evidence="5">Muscle</tissue>
    </source>
</reference>
<protein>
    <recommendedName>
        <fullName evidence="2">ribonuclease H</fullName>
        <ecNumber evidence="2">3.1.26.4</ecNumber>
    </recommendedName>
</protein>
<comment type="caution">
    <text evidence="5">The sequence shown here is derived from an EMBL/GenBank/DDBJ whole genome shotgun (WGS) entry which is preliminary data.</text>
</comment>
<dbReference type="InterPro" id="IPR053134">
    <property type="entry name" value="RNA-dir_DNA_polymerase"/>
</dbReference>
<dbReference type="InterPro" id="IPR043502">
    <property type="entry name" value="DNA/RNA_pol_sf"/>
</dbReference>
<dbReference type="Gene3D" id="2.40.70.10">
    <property type="entry name" value="Acid Proteases"/>
    <property type="match status" value="1"/>
</dbReference>
<feature type="compositionally biased region" description="Basic and acidic residues" evidence="3">
    <location>
        <begin position="8"/>
        <end position="19"/>
    </location>
</feature>
<dbReference type="Gene3D" id="3.10.10.10">
    <property type="entry name" value="HIV Type 1 Reverse Transcriptase, subunit A, domain 1"/>
    <property type="match status" value="1"/>
</dbReference>
<evidence type="ECO:0000256" key="1">
    <source>
        <dbReference type="ARBA" id="ARBA00010879"/>
    </source>
</evidence>
<dbReference type="Pfam" id="PF08284">
    <property type="entry name" value="RVP_2"/>
    <property type="match status" value="1"/>
</dbReference>
<dbReference type="PANTHER" id="PTHR24559">
    <property type="entry name" value="TRANSPOSON TY3-I GAG-POL POLYPROTEIN"/>
    <property type="match status" value="1"/>
</dbReference>
<dbReference type="InterPro" id="IPR043128">
    <property type="entry name" value="Rev_trsase/Diguanyl_cyclase"/>
</dbReference>
<feature type="region of interest" description="Disordered" evidence="3">
    <location>
        <begin position="1"/>
        <end position="26"/>
    </location>
</feature>
<dbReference type="PANTHER" id="PTHR24559:SF440">
    <property type="entry name" value="RIBONUCLEASE H"/>
    <property type="match status" value="1"/>
</dbReference>
<evidence type="ECO:0000313" key="5">
    <source>
        <dbReference type="EMBL" id="KAK3518634.1"/>
    </source>
</evidence>
<dbReference type="SUPFAM" id="SSF50630">
    <property type="entry name" value="Acid proteases"/>
    <property type="match status" value="1"/>
</dbReference>
<dbReference type="EMBL" id="JAUCMX010000017">
    <property type="protein sequence ID" value="KAK3518634.1"/>
    <property type="molecule type" value="Genomic_DNA"/>
</dbReference>
<dbReference type="PROSITE" id="PS50878">
    <property type="entry name" value="RT_POL"/>
    <property type="match status" value="1"/>
</dbReference>
<dbReference type="AlphaFoldDB" id="A0AAE0QD37"/>
<comment type="similarity">
    <text evidence="1">Belongs to the beta type-B retroviral polymerase family. HERV class-II K(HML-2) pol subfamily.</text>
</comment>